<evidence type="ECO:0000313" key="1">
    <source>
        <dbReference type="EMBL" id="MBW2960546.1"/>
    </source>
</evidence>
<dbReference type="Proteomes" id="UP000719267">
    <property type="component" value="Unassembled WGS sequence"/>
</dbReference>
<dbReference type="EMBL" id="JAHWDF010000002">
    <property type="protein sequence ID" value="MBW2960546.1"/>
    <property type="molecule type" value="Genomic_DNA"/>
</dbReference>
<proteinExistence type="predicted"/>
<accession>A0ABS6VY93</accession>
<evidence type="ECO:0000313" key="2">
    <source>
        <dbReference type="Proteomes" id="UP000719267"/>
    </source>
</evidence>
<gene>
    <name evidence="1" type="ORF">KW502_01875</name>
</gene>
<protein>
    <recommendedName>
        <fullName evidence="3">Fe2OG dioxygenase domain-containing protein</fullName>
    </recommendedName>
</protein>
<organism evidence="1 2">
    <name type="scientific">Mesonia aestuariivivens</name>
    <dbReference type="NCBI Taxonomy" id="2796128"/>
    <lineage>
        <taxon>Bacteria</taxon>
        <taxon>Pseudomonadati</taxon>
        <taxon>Bacteroidota</taxon>
        <taxon>Flavobacteriia</taxon>
        <taxon>Flavobacteriales</taxon>
        <taxon>Flavobacteriaceae</taxon>
        <taxon>Mesonia</taxon>
    </lineage>
</organism>
<name>A0ABS6VY93_9FLAO</name>
<comment type="caution">
    <text evidence="1">The sequence shown here is derived from an EMBL/GenBank/DDBJ whole genome shotgun (WGS) entry which is preliminary data.</text>
</comment>
<keyword evidence="2" id="KW-1185">Reference proteome</keyword>
<sequence>MNTENNISTAKNFLINLTQEKQHSVAFEELITHFCGKVVTCFSEIPETATPFRIYAVGDINQLKQENHTFYIIKEFSFNYENLNSTIFKQIHLGEAPLNIHNAGVYYRKFFNAENYFHKIEAAHNFQNLTESNKQGKALRKGIYLTSITKNIIAETEEELHFRLLRCSSNFTGPTENFSQTDHHIVNKINEAVAFDFEQKIELNHVLAQIYENKKKDENNPKDVKAKIKAHSDKTKDMPKEGLIAFCTFYDNSNIEKLHRSENDTFDWFYKKSSALTRLHFKLKPTVDDASLVKEFSVTLYPNSVFLIPLSTNRLYTHEIRPSVLNIDQVPTRMGYVIRCSNLEAVYKKEQTFIKENEELIKLEPMNSEKMEDLRSTYFEENKSEKQVEYGKIHFSMNRGDYEKPIY</sequence>
<reference evidence="1 2" key="1">
    <citation type="submission" date="2021-07" db="EMBL/GenBank/DDBJ databases">
        <title>Mesonia aestuariivivens sp. nov., isolated from a tidal flat.</title>
        <authorList>
            <person name="Kim Y.-O."/>
            <person name="Yoon J.-H."/>
        </authorList>
    </citation>
    <scope>NUCLEOTIDE SEQUENCE [LARGE SCALE GENOMIC DNA]</scope>
    <source>
        <strain evidence="1 2">JHPTF-M18</strain>
    </source>
</reference>
<evidence type="ECO:0008006" key="3">
    <source>
        <dbReference type="Google" id="ProtNLM"/>
    </source>
</evidence>